<dbReference type="Pfam" id="PF23458">
    <property type="entry name" value="DUF7130"/>
    <property type="match status" value="1"/>
</dbReference>
<reference evidence="2 3" key="1">
    <citation type="submission" date="2018-01" db="EMBL/GenBank/DDBJ databases">
        <title>Complete genome sequence of Salinigranum rubrum GX10T, an extremely halophilic archaeon isolated from a marine solar saltern.</title>
        <authorList>
            <person name="Han S."/>
        </authorList>
    </citation>
    <scope>NUCLEOTIDE SEQUENCE [LARGE SCALE GENOMIC DNA]</scope>
    <source>
        <strain evidence="2 3">GX10</strain>
    </source>
</reference>
<feature type="domain" description="DUF7130" evidence="1">
    <location>
        <begin position="19"/>
        <end position="70"/>
    </location>
</feature>
<dbReference type="KEGG" id="srub:C2R22_15885"/>
<protein>
    <recommendedName>
        <fullName evidence="1">DUF7130 domain-containing protein</fullName>
    </recommendedName>
</protein>
<dbReference type="EMBL" id="CP026309">
    <property type="protein sequence ID" value="AUV84018.1"/>
    <property type="molecule type" value="Genomic_DNA"/>
</dbReference>
<accession>A0A2I8VQ26</accession>
<evidence type="ECO:0000259" key="1">
    <source>
        <dbReference type="Pfam" id="PF23458"/>
    </source>
</evidence>
<dbReference type="InterPro" id="IPR055554">
    <property type="entry name" value="DUF7130"/>
</dbReference>
<organism evidence="2 3">
    <name type="scientific">Salinigranum rubrum</name>
    <dbReference type="NCBI Taxonomy" id="755307"/>
    <lineage>
        <taxon>Archaea</taxon>
        <taxon>Methanobacteriati</taxon>
        <taxon>Methanobacteriota</taxon>
        <taxon>Stenosarchaea group</taxon>
        <taxon>Halobacteria</taxon>
        <taxon>Halobacteriales</taxon>
        <taxon>Haloferacaceae</taxon>
        <taxon>Salinigranum</taxon>
    </lineage>
</organism>
<dbReference type="Proteomes" id="UP000236584">
    <property type="component" value="Chromosome"/>
</dbReference>
<evidence type="ECO:0000313" key="3">
    <source>
        <dbReference type="Proteomes" id="UP000236584"/>
    </source>
</evidence>
<evidence type="ECO:0000313" key="2">
    <source>
        <dbReference type="EMBL" id="AUV84018.1"/>
    </source>
</evidence>
<dbReference type="OrthoDB" id="45654at2157"/>
<sequence>MASEEPSAVTESRAVRPPVAVRNKRLAEGFGEALLVWRCLDCGALGSLDAFPARCGCGARREDLAYVVED</sequence>
<dbReference type="AlphaFoldDB" id="A0A2I8VQ26"/>
<keyword evidence="3" id="KW-1185">Reference proteome</keyword>
<name>A0A2I8VQ26_9EURY</name>
<proteinExistence type="predicted"/>
<gene>
    <name evidence="2" type="ORF">C2R22_15885</name>
</gene>